<dbReference type="SUPFAM" id="SSF46785">
    <property type="entry name" value="Winged helix' DNA-binding domain"/>
    <property type="match status" value="1"/>
</dbReference>
<dbReference type="PROSITE" id="PS50995">
    <property type="entry name" value="HTH_MARR_2"/>
    <property type="match status" value="1"/>
</dbReference>
<gene>
    <name evidence="2" type="ORF">D8I30_00910</name>
</gene>
<dbReference type="Pfam" id="PF12802">
    <property type="entry name" value="MarR_2"/>
    <property type="match status" value="1"/>
</dbReference>
<dbReference type="AlphaFoldDB" id="A0A494RCR6"/>
<keyword evidence="3" id="KW-1185">Reference proteome</keyword>
<dbReference type="PANTHER" id="PTHR33164:SF43">
    <property type="entry name" value="HTH-TYPE TRANSCRIPTIONAL REPRESSOR YETL"/>
    <property type="match status" value="1"/>
</dbReference>
<evidence type="ECO:0000313" key="3">
    <source>
        <dbReference type="Proteomes" id="UP000276984"/>
    </source>
</evidence>
<proteinExistence type="predicted"/>
<dbReference type="PANTHER" id="PTHR33164">
    <property type="entry name" value="TRANSCRIPTIONAL REGULATOR, MARR FAMILY"/>
    <property type="match status" value="1"/>
</dbReference>
<dbReference type="Proteomes" id="UP000276984">
    <property type="component" value="Chromosome"/>
</dbReference>
<name>A0A494RCR6_9CAUL</name>
<dbReference type="InterPro" id="IPR039422">
    <property type="entry name" value="MarR/SlyA-like"/>
</dbReference>
<accession>A0A494RCR6</accession>
<evidence type="ECO:0000259" key="1">
    <source>
        <dbReference type="PROSITE" id="PS50995"/>
    </source>
</evidence>
<dbReference type="EMBL" id="CP032707">
    <property type="protein sequence ID" value="AYG93901.1"/>
    <property type="molecule type" value="Genomic_DNA"/>
</dbReference>
<dbReference type="InterPro" id="IPR036388">
    <property type="entry name" value="WH-like_DNA-bd_sf"/>
</dbReference>
<dbReference type="InterPro" id="IPR000835">
    <property type="entry name" value="HTH_MarR-typ"/>
</dbReference>
<protein>
    <submittedName>
        <fullName evidence="2">MarR family transcriptional regulator</fullName>
    </submittedName>
</protein>
<dbReference type="GO" id="GO:0006950">
    <property type="term" value="P:response to stress"/>
    <property type="evidence" value="ECO:0007669"/>
    <property type="project" value="TreeGrafter"/>
</dbReference>
<organism evidence="2 3">
    <name type="scientific">Brevundimonas naejangsanensis</name>
    <dbReference type="NCBI Taxonomy" id="588932"/>
    <lineage>
        <taxon>Bacteria</taxon>
        <taxon>Pseudomonadati</taxon>
        <taxon>Pseudomonadota</taxon>
        <taxon>Alphaproteobacteria</taxon>
        <taxon>Caulobacterales</taxon>
        <taxon>Caulobacteraceae</taxon>
        <taxon>Brevundimonas</taxon>
    </lineage>
</organism>
<feature type="domain" description="HTH marR-type" evidence="1">
    <location>
        <begin position="34"/>
        <end position="164"/>
    </location>
</feature>
<dbReference type="OrthoDB" id="7427954at2"/>
<dbReference type="InterPro" id="IPR036390">
    <property type="entry name" value="WH_DNA-bd_sf"/>
</dbReference>
<dbReference type="GO" id="GO:0003700">
    <property type="term" value="F:DNA-binding transcription factor activity"/>
    <property type="evidence" value="ECO:0007669"/>
    <property type="project" value="InterPro"/>
</dbReference>
<evidence type="ECO:0000313" key="2">
    <source>
        <dbReference type="EMBL" id="AYG93901.1"/>
    </source>
</evidence>
<dbReference type="Gene3D" id="1.10.10.10">
    <property type="entry name" value="Winged helix-like DNA-binding domain superfamily/Winged helix DNA-binding domain"/>
    <property type="match status" value="1"/>
</dbReference>
<sequence>MSSKLTKNRHDGVLGLSRRAAGGDTGAMNRPLLMLDLVRTLYWFDEQLQSRLDTRGWGRLGRSQSLILVNVANGETRAARMAENLGVSRQAMSQFLTEMVDRKLLELAPDPDDKRARIVRFAPESQAIRDDAQKVLRELESELEEAVGGENLEALRQGLRNFLGGSETLSERRMEIA</sequence>
<reference evidence="2 3" key="1">
    <citation type="submission" date="2018-10" db="EMBL/GenBank/DDBJ databases">
        <title>Complete genome sequence of Brevundimonas naejangsanensis BRV3.</title>
        <authorList>
            <person name="Berrios L."/>
            <person name="Ely B."/>
        </authorList>
    </citation>
    <scope>NUCLEOTIDE SEQUENCE [LARGE SCALE GENOMIC DNA]</scope>
    <source>
        <strain evidence="2 3">BRV3</strain>
    </source>
</reference>